<dbReference type="InterPro" id="IPR001509">
    <property type="entry name" value="Epimerase_deHydtase"/>
</dbReference>
<sequence>MKIALLGGAGFIGTHLTQAYLEANHDVVVIDNLSHSTQHTIDPRARFYHIDIRSPKLHTILSNERPDIVSYHVAYTTDELPQDHLLLDADTSIRGLLNVLESCADAAIKKFIFASGGNTLYGTVDPSQLPLKEETPLQPKQPVDISRMTGEWYVRYYARQYGFQHTILRYANVYGEQATNHPLSYCMAMLLEQRAPIIRGSGDSMHDHIYIDDVVRANLLALVRGDNQTFHISSGEGYTIKHLYRLMAQALGSTIEPVTLSGSLAETEQIVLDNSLARSMLGWYPEVSLYEGIQRMLQRLDGHPHTTQSQQKPTLTHIPSLV</sequence>
<dbReference type="EMBL" id="QKUF01000001">
    <property type="protein sequence ID" value="PZW36252.1"/>
    <property type="molecule type" value="Genomic_DNA"/>
</dbReference>
<protein>
    <submittedName>
        <fullName evidence="4">UDP-glucose 4-epimerase</fullName>
    </submittedName>
</protein>
<feature type="compositionally biased region" description="Polar residues" evidence="2">
    <location>
        <begin position="305"/>
        <end position="314"/>
    </location>
</feature>
<accession>A0A326UCA4</accession>
<feature type="domain" description="NAD-dependent epimerase/dehydratase" evidence="3">
    <location>
        <begin position="4"/>
        <end position="227"/>
    </location>
</feature>
<dbReference type="SUPFAM" id="SSF51735">
    <property type="entry name" value="NAD(P)-binding Rossmann-fold domains"/>
    <property type="match status" value="1"/>
</dbReference>
<evidence type="ECO:0000313" key="5">
    <source>
        <dbReference type="Proteomes" id="UP000248806"/>
    </source>
</evidence>
<dbReference type="AlphaFoldDB" id="A0A326UCA4"/>
<comment type="caution">
    <text evidence="4">The sequence shown here is derived from an EMBL/GenBank/DDBJ whole genome shotgun (WGS) entry which is preliminary data.</text>
</comment>
<dbReference type="PANTHER" id="PTHR43000">
    <property type="entry name" value="DTDP-D-GLUCOSE 4,6-DEHYDRATASE-RELATED"/>
    <property type="match status" value="1"/>
</dbReference>
<keyword evidence="5" id="KW-1185">Reference proteome</keyword>
<proteinExistence type="inferred from homology"/>
<evidence type="ECO:0000256" key="2">
    <source>
        <dbReference type="SAM" id="MobiDB-lite"/>
    </source>
</evidence>
<gene>
    <name evidence="4" type="ORF">EI42_00425</name>
</gene>
<dbReference type="Pfam" id="PF01370">
    <property type="entry name" value="Epimerase"/>
    <property type="match status" value="1"/>
</dbReference>
<comment type="similarity">
    <text evidence="1">Belongs to the NAD(P)-dependent epimerase/dehydratase family.</text>
</comment>
<dbReference type="RefSeq" id="WP_111318341.1">
    <property type="nucleotide sequence ID" value="NZ_BIFX01000001.1"/>
</dbReference>
<dbReference type="OrthoDB" id="9803061at2"/>
<evidence type="ECO:0000313" key="4">
    <source>
        <dbReference type="EMBL" id="PZW36252.1"/>
    </source>
</evidence>
<evidence type="ECO:0000256" key="1">
    <source>
        <dbReference type="ARBA" id="ARBA00007637"/>
    </source>
</evidence>
<organism evidence="4 5">
    <name type="scientific">Thermosporothrix hazakensis</name>
    <dbReference type="NCBI Taxonomy" id="644383"/>
    <lineage>
        <taxon>Bacteria</taxon>
        <taxon>Bacillati</taxon>
        <taxon>Chloroflexota</taxon>
        <taxon>Ktedonobacteria</taxon>
        <taxon>Ktedonobacterales</taxon>
        <taxon>Thermosporotrichaceae</taxon>
        <taxon>Thermosporothrix</taxon>
    </lineage>
</organism>
<name>A0A326UCA4_THEHA</name>
<dbReference type="Gene3D" id="3.40.50.720">
    <property type="entry name" value="NAD(P)-binding Rossmann-like Domain"/>
    <property type="match status" value="1"/>
</dbReference>
<evidence type="ECO:0000259" key="3">
    <source>
        <dbReference type="Pfam" id="PF01370"/>
    </source>
</evidence>
<feature type="region of interest" description="Disordered" evidence="2">
    <location>
        <begin position="303"/>
        <end position="322"/>
    </location>
</feature>
<dbReference type="Proteomes" id="UP000248806">
    <property type="component" value="Unassembled WGS sequence"/>
</dbReference>
<reference evidence="4 5" key="1">
    <citation type="submission" date="2018-06" db="EMBL/GenBank/DDBJ databases">
        <title>Genomic Encyclopedia of Archaeal and Bacterial Type Strains, Phase II (KMG-II): from individual species to whole genera.</title>
        <authorList>
            <person name="Goeker M."/>
        </authorList>
    </citation>
    <scope>NUCLEOTIDE SEQUENCE [LARGE SCALE GENOMIC DNA]</scope>
    <source>
        <strain evidence="4 5">ATCC BAA-1881</strain>
    </source>
</reference>
<dbReference type="InterPro" id="IPR036291">
    <property type="entry name" value="NAD(P)-bd_dom_sf"/>
</dbReference>